<feature type="domain" description="Myb/SANT-like DNA-binding" evidence="2">
    <location>
        <begin position="138"/>
        <end position="212"/>
    </location>
</feature>
<dbReference type="Proteomes" id="UP001633002">
    <property type="component" value="Unassembled WGS sequence"/>
</dbReference>
<dbReference type="Pfam" id="PF13837">
    <property type="entry name" value="Myb_DNA-bind_4"/>
    <property type="match status" value="1"/>
</dbReference>
<comment type="caution">
    <text evidence="3">The sequence shown here is derived from an EMBL/GenBank/DDBJ whole genome shotgun (WGS) entry which is preliminary data.</text>
</comment>
<name>A0ABD3ICG3_9MARC</name>
<evidence type="ECO:0000256" key="1">
    <source>
        <dbReference type="SAM" id="MobiDB-lite"/>
    </source>
</evidence>
<gene>
    <name evidence="3" type="ORF">R1sor_019405</name>
</gene>
<feature type="compositionally biased region" description="Acidic residues" evidence="1">
    <location>
        <begin position="119"/>
        <end position="131"/>
    </location>
</feature>
<feature type="compositionally biased region" description="Polar residues" evidence="1">
    <location>
        <begin position="29"/>
        <end position="62"/>
    </location>
</feature>
<dbReference type="PANTHER" id="PTHR33492">
    <property type="entry name" value="OSJNBA0043A12.37 PROTEIN-RELATED"/>
    <property type="match status" value="1"/>
</dbReference>
<feature type="compositionally biased region" description="Low complexity" evidence="1">
    <location>
        <begin position="93"/>
        <end position="107"/>
    </location>
</feature>
<dbReference type="InterPro" id="IPR044822">
    <property type="entry name" value="Myb_DNA-bind_4"/>
</dbReference>
<feature type="region of interest" description="Disordered" evidence="1">
    <location>
        <begin position="27"/>
        <end position="136"/>
    </location>
</feature>
<proteinExistence type="predicted"/>
<protein>
    <recommendedName>
        <fullName evidence="2">Myb/SANT-like DNA-binding domain-containing protein</fullName>
    </recommendedName>
</protein>
<accession>A0ABD3ICG3</accession>
<dbReference type="AlphaFoldDB" id="A0ABD3ICG3"/>
<feature type="region of interest" description="Disordered" evidence="1">
    <location>
        <begin position="256"/>
        <end position="286"/>
    </location>
</feature>
<feature type="compositionally biased region" description="Basic residues" evidence="1">
    <location>
        <begin position="78"/>
        <end position="92"/>
    </location>
</feature>
<evidence type="ECO:0000313" key="4">
    <source>
        <dbReference type="Proteomes" id="UP001633002"/>
    </source>
</evidence>
<dbReference type="PANTHER" id="PTHR33492:SF11">
    <property type="entry name" value="OS04G0670900 PROTEIN"/>
    <property type="match status" value="1"/>
</dbReference>
<dbReference type="Gene3D" id="1.10.10.60">
    <property type="entry name" value="Homeodomain-like"/>
    <property type="match status" value="1"/>
</dbReference>
<reference evidence="3 4" key="1">
    <citation type="submission" date="2024-09" db="EMBL/GenBank/DDBJ databases">
        <title>Chromosome-scale assembly of Riccia sorocarpa.</title>
        <authorList>
            <person name="Paukszto L."/>
        </authorList>
    </citation>
    <scope>NUCLEOTIDE SEQUENCE [LARGE SCALE GENOMIC DNA]</scope>
    <source>
        <strain evidence="3">LP-2024</strain>
        <tissue evidence="3">Aerial parts of the thallus</tissue>
    </source>
</reference>
<sequence length="356" mass="39557">MAEREGVEDNMDSNSVLDSKKVFAVDSAAVSTPTKPQNVEEVPSQQPMPAAQNIKSQASGSEVVQAERAPARQDSHAARRKSSKTPAGRKKNSSATSSRAPPAAQPSVEGTQQPRNSNAEEDDDDSSDEDSGGQHGTRWLDWQVKVLLEAKREEYQSLDGASSRDVILNASYKFKWKKIAEKLVSHNIHFSYKRCRTKWNRTVREYRRIHDFQINVTGAPAYASMDVEARAREKLPVKFEQEWIDILDTFLGDRPCQRPPGGNIDDSESARPEESQMNGKRKRNVGENTKYLVAGMTAAMKESTEALVNIIKKSEDKRLAAEKEATQIMSANCDKICDVLRVLASAVVSMNSRQSS</sequence>
<keyword evidence="4" id="KW-1185">Reference proteome</keyword>
<evidence type="ECO:0000313" key="3">
    <source>
        <dbReference type="EMBL" id="KAL3701383.1"/>
    </source>
</evidence>
<feature type="compositionally biased region" description="Polar residues" evidence="1">
    <location>
        <begin position="108"/>
        <end position="117"/>
    </location>
</feature>
<evidence type="ECO:0000259" key="2">
    <source>
        <dbReference type="Pfam" id="PF13837"/>
    </source>
</evidence>
<dbReference type="EMBL" id="JBJQOH010000001">
    <property type="protein sequence ID" value="KAL3701383.1"/>
    <property type="molecule type" value="Genomic_DNA"/>
</dbReference>
<organism evidence="3 4">
    <name type="scientific">Riccia sorocarpa</name>
    <dbReference type="NCBI Taxonomy" id="122646"/>
    <lineage>
        <taxon>Eukaryota</taxon>
        <taxon>Viridiplantae</taxon>
        <taxon>Streptophyta</taxon>
        <taxon>Embryophyta</taxon>
        <taxon>Marchantiophyta</taxon>
        <taxon>Marchantiopsida</taxon>
        <taxon>Marchantiidae</taxon>
        <taxon>Marchantiales</taxon>
        <taxon>Ricciaceae</taxon>
        <taxon>Riccia</taxon>
    </lineage>
</organism>